<evidence type="ECO:0000313" key="2">
    <source>
        <dbReference type="Proteomes" id="UP000183190"/>
    </source>
</evidence>
<proteinExistence type="predicted"/>
<organism evidence="1 2">
    <name type="scientific">Ruminococcus flavefaciens</name>
    <dbReference type="NCBI Taxonomy" id="1265"/>
    <lineage>
        <taxon>Bacteria</taxon>
        <taxon>Bacillati</taxon>
        <taxon>Bacillota</taxon>
        <taxon>Clostridia</taxon>
        <taxon>Eubacteriales</taxon>
        <taxon>Oscillospiraceae</taxon>
        <taxon>Ruminococcus</taxon>
    </lineage>
</organism>
<accession>A0A1H6LES8</accession>
<protein>
    <submittedName>
        <fullName evidence="1">Uncharacterized protein</fullName>
    </submittedName>
</protein>
<evidence type="ECO:0000313" key="1">
    <source>
        <dbReference type="EMBL" id="SEH83226.1"/>
    </source>
</evidence>
<gene>
    <name evidence="1" type="ORF">SAMN02910265_02945</name>
</gene>
<reference evidence="1 2" key="1">
    <citation type="submission" date="2016-10" db="EMBL/GenBank/DDBJ databases">
        <authorList>
            <person name="de Groot N.N."/>
        </authorList>
    </citation>
    <scope>NUCLEOTIDE SEQUENCE [LARGE SCALE GENOMIC DNA]</scope>
    <source>
        <strain evidence="1 2">YAD2003</strain>
    </source>
</reference>
<dbReference type="EMBL" id="FNWV01000015">
    <property type="protein sequence ID" value="SEH83226.1"/>
    <property type="molecule type" value="Genomic_DNA"/>
</dbReference>
<dbReference type="AlphaFoldDB" id="A0A1H6LES8"/>
<name>A0A1H6LES8_RUMFL</name>
<dbReference type="Proteomes" id="UP000183190">
    <property type="component" value="Unassembled WGS sequence"/>
</dbReference>
<sequence length="90" mass="10586">MNIKKSISSFFLELGIANPNLYLETYVNQTYGYWYPDSPYWVFAVNRNDDQFDFSETVASNTYNNFMDSYSNAYKHTPFLGLFWSIGMNV</sequence>